<proteinExistence type="predicted"/>
<dbReference type="AlphaFoldDB" id="A0A1G2DWC6"/>
<accession>A0A1G2DWC6</accession>
<comment type="caution">
    <text evidence="2">The sequence shown here is derived from an EMBL/GenBank/DDBJ whole genome shotgun (WGS) entry which is preliminary data.</text>
</comment>
<organism evidence="2 3">
    <name type="scientific">Candidatus Nealsonbacteria bacterium RBG_13_37_56</name>
    <dbReference type="NCBI Taxonomy" id="1801661"/>
    <lineage>
        <taxon>Bacteria</taxon>
        <taxon>Candidatus Nealsoniibacteriota</taxon>
    </lineage>
</organism>
<protein>
    <recommendedName>
        <fullName evidence="4">DUF2569 domain-containing protein</fullName>
    </recommendedName>
</protein>
<dbReference type="InterPro" id="IPR019690">
    <property type="entry name" value="DUF2569"/>
</dbReference>
<evidence type="ECO:0008006" key="4">
    <source>
        <dbReference type="Google" id="ProtNLM"/>
    </source>
</evidence>
<gene>
    <name evidence="2" type="ORF">A2V72_00805</name>
</gene>
<dbReference type="Pfam" id="PF10754">
    <property type="entry name" value="DUF2569"/>
    <property type="match status" value="1"/>
</dbReference>
<sequence length="159" mass="18879">MNTVVKNNDLKGYRIRGILILVGVSLIWSFFAGLSRFLNVLGGENFVLLITPGSDYYFPSVELFLKLEMFSNFIFLILYLYLIFIFFKKDKRFPKFYIIFLLITLFFSIVEYILIPTLPLNFKMIDYNPWQELGKSIIFSLIWIFYILKSERVKATFIN</sequence>
<dbReference type="EMBL" id="MHLW01000023">
    <property type="protein sequence ID" value="OGZ17863.1"/>
    <property type="molecule type" value="Genomic_DNA"/>
</dbReference>
<dbReference type="Proteomes" id="UP000178893">
    <property type="component" value="Unassembled WGS sequence"/>
</dbReference>
<evidence type="ECO:0000256" key="1">
    <source>
        <dbReference type="SAM" id="Phobius"/>
    </source>
</evidence>
<feature type="transmembrane region" description="Helical" evidence="1">
    <location>
        <begin position="18"/>
        <end position="38"/>
    </location>
</feature>
<reference evidence="2 3" key="1">
    <citation type="journal article" date="2016" name="Nat. Commun.">
        <title>Thousands of microbial genomes shed light on interconnected biogeochemical processes in an aquifer system.</title>
        <authorList>
            <person name="Anantharaman K."/>
            <person name="Brown C.T."/>
            <person name="Hug L.A."/>
            <person name="Sharon I."/>
            <person name="Castelle C.J."/>
            <person name="Probst A.J."/>
            <person name="Thomas B.C."/>
            <person name="Singh A."/>
            <person name="Wilkins M.J."/>
            <person name="Karaoz U."/>
            <person name="Brodie E.L."/>
            <person name="Williams K.H."/>
            <person name="Hubbard S.S."/>
            <person name="Banfield J.F."/>
        </authorList>
    </citation>
    <scope>NUCLEOTIDE SEQUENCE [LARGE SCALE GENOMIC DNA]</scope>
</reference>
<feature type="transmembrane region" description="Helical" evidence="1">
    <location>
        <begin position="96"/>
        <end position="118"/>
    </location>
</feature>
<name>A0A1G2DWC6_9BACT</name>
<evidence type="ECO:0000313" key="2">
    <source>
        <dbReference type="EMBL" id="OGZ17863.1"/>
    </source>
</evidence>
<keyword evidence="1" id="KW-0812">Transmembrane</keyword>
<keyword evidence="1" id="KW-0472">Membrane</keyword>
<keyword evidence="1" id="KW-1133">Transmembrane helix</keyword>
<evidence type="ECO:0000313" key="3">
    <source>
        <dbReference type="Proteomes" id="UP000178893"/>
    </source>
</evidence>
<feature type="transmembrane region" description="Helical" evidence="1">
    <location>
        <begin position="130"/>
        <end position="148"/>
    </location>
</feature>
<feature type="transmembrane region" description="Helical" evidence="1">
    <location>
        <begin position="69"/>
        <end position="87"/>
    </location>
</feature>